<dbReference type="InterPro" id="IPR029058">
    <property type="entry name" value="AB_hydrolase_fold"/>
</dbReference>
<sequence length="164" mass="18942">HSWSGYQTAFVITQTNIFACAIAGAPVSNMTSAYSGIRWGSGLARQMQYEKQQSRIGGSLWEYPERYIENSPVFFANRIKTPLLIQFGDEDGAVPWYQGIELYLAMRRLQKDCVFLQYRGEPHHLGKYPNKLDYSIKMKEYFDFYLKGKSAPDWITKGVPYRGK</sequence>
<feature type="non-terminal residue" evidence="3">
    <location>
        <position position="1"/>
    </location>
</feature>
<dbReference type="Gene3D" id="3.40.50.1820">
    <property type="entry name" value="alpha/beta hydrolase"/>
    <property type="match status" value="1"/>
</dbReference>
<dbReference type="PANTHER" id="PTHR42776">
    <property type="entry name" value="SERINE PEPTIDASE S9 FAMILY MEMBER"/>
    <property type="match status" value="1"/>
</dbReference>
<reference evidence="3" key="1">
    <citation type="journal article" date="2014" name="Front. Microbiol.">
        <title>High frequency of phylogenetically diverse reductive dehalogenase-homologous genes in deep subseafloor sedimentary metagenomes.</title>
        <authorList>
            <person name="Kawai M."/>
            <person name="Futagami T."/>
            <person name="Toyoda A."/>
            <person name="Takaki Y."/>
            <person name="Nishi S."/>
            <person name="Hori S."/>
            <person name="Arai W."/>
            <person name="Tsubouchi T."/>
            <person name="Morono Y."/>
            <person name="Uchiyama I."/>
            <person name="Ito T."/>
            <person name="Fujiyama A."/>
            <person name="Inagaki F."/>
            <person name="Takami H."/>
        </authorList>
    </citation>
    <scope>NUCLEOTIDE SEQUENCE</scope>
    <source>
        <strain evidence="3">Expedition CK06-06</strain>
    </source>
</reference>
<dbReference type="GO" id="GO:0006508">
    <property type="term" value="P:proteolysis"/>
    <property type="evidence" value="ECO:0007669"/>
    <property type="project" value="InterPro"/>
</dbReference>
<dbReference type="GO" id="GO:0004252">
    <property type="term" value="F:serine-type endopeptidase activity"/>
    <property type="evidence" value="ECO:0007669"/>
    <property type="project" value="TreeGrafter"/>
</dbReference>
<gene>
    <name evidence="3" type="ORF">S12H4_28754</name>
</gene>
<evidence type="ECO:0000313" key="3">
    <source>
        <dbReference type="EMBL" id="GAI92032.1"/>
    </source>
</evidence>
<dbReference type="SUPFAM" id="SSF53474">
    <property type="entry name" value="alpha/beta-Hydrolases"/>
    <property type="match status" value="1"/>
</dbReference>
<dbReference type="Pfam" id="PF00326">
    <property type="entry name" value="Peptidase_S9"/>
    <property type="match status" value="1"/>
</dbReference>
<dbReference type="PANTHER" id="PTHR42776:SF4">
    <property type="entry name" value="ACYLAMINO-ACID-RELEASING ENZYME"/>
    <property type="match status" value="1"/>
</dbReference>
<proteinExistence type="predicted"/>
<accession>X1SGA5</accession>
<evidence type="ECO:0000256" key="1">
    <source>
        <dbReference type="ARBA" id="ARBA00022801"/>
    </source>
</evidence>
<feature type="domain" description="Peptidase S9 prolyl oligopeptidase catalytic" evidence="2">
    <location>
        <begin position="2"/>
        <end position="147"/>
    </location>
</feature>
<organism evidence="3">
    <name type="scientific">marine sediment metagenome</name>
    <dbReference type="NCBI Taxonomy" id="412755"/>
    <lineage>
        <taxon>unclassified sequences</taxon>
        <taxon>metagenomes</taxon>
        <taxon>ecological metagenomes</taxon>
    </lineage>
</organism>
<dbReference type="AlphaFoldDB" id="X1SGA5"/>
<evidence type="ECO:0000259" key="2">
    <source>
        <dbReference type="Pfam" id="PF00326"/>
    </source>
</evidence>
<dbReference type="InterPro" id="IPR001375">
    <property type="entry name" value="Peptidase_S9_cat"/>
</dbReference>
<comment type="caution">
    <text evidence="3">The sequence shown here is derived from an EMBL/GenBank/DDBJ whole genome shotgun (WGS) entry which is preliminary data.</text>
</comment>
<protein>
    <recommendedName>
        <fullName evidence="2">Peptidase S9 prolyl oligopeptidase catalytic domain-containing protein</fullName>
    </recommendedName>
</protein>
<name>X1SGA5_9ZZZZ</name>
<dbReference type="EMBL" id="BARW01016521">
    <property type="protein sequence ID" value="GAI92032.1"/>
    <property type="molecule type" value="Genomic_DNA"/>
</dbReference>
<keyword evidence="1" id="KW-0378">Hydrolase</keyword>